<dbReference type="EMBL" id="ONZI01000006">
    <property type="protein sequence ID" value="SPJ35335.1"/>
    <property type="molecule type" value="Genomic_DNA"/>
</dbReference>
<dbReference type="GO" id="GO:0016740">
    <property type="term" value="F:transferase activity"/>
    <property type="evidence" value="ECO:0007669"/>
    <property type="project" value="UniProtKB-KW"/>
</dbReference>
<feature type="transmembrane region" description="Helical" evidence="1">
    <location>
        <begin position="7"/>
        <end position="23"/>
    </location>
</feature>
<keyword evidence="1" id="KW-1133">Transmembrane helix</keyword>
<sequence length="242" mass="27034">MNFRRILFYNLLGVALVTTWWLPQFLVWSSVDDAIFCFFNQFITPDYPTWTSLLAALNTRAFDRAMFVLLVVMLYIAMKRDAQGSWLKWGAIGLVMTATALILQDVIHNVMTYRHASPTAMLDHVNLLSELTSLPAKDTASSSFPSDHGLMAMIFAAFMWRFADRLVAWNATALVVLVCAPRIMVGAHWVSDVSVGALSIALITLPWILCTPLVSGAVNVVVRFSKGLANRASRRHRNAHCD</sequence>
<dbReference type="CDD" id="cd01610">
    <property type="entry name" value="PAP2_like"/>
    <property type="match status" value="1"/>
</dbReference>
<dbReference type="Pfam" id="PF01569">
    <property type="entry name" value="PAP2"/>
    <property type="match status" value="1"/>
</dbReference>
<dbReference type="RefSeq" id="WP_108844136.1">
    <property type="nucleotide sequence ID" value="NZ_ONZI01000006.1"/>
</dbReference>
<dbReference type="OrthoDB" id="8477781at2"/>
<keyword evidence="1" id="KW-0472">Membrane</keyword>
<dbReference type="Gene3D" id="1.20.144.10">
    <property type="entry name" value="Phosphatidic acid phosphatase type 2/haloperoxidase"/>
    <property type="match status" value="1"/>
</dbReference>
<feature type="domain" description="Phosphatidic acid phosphatase type 2/haloperoxidase" evidence="2">
    <location>
        <begin position="91"/>
        <end position="208"/>
    </location>
</feature>
<dbReference type="InterPro" id="IPR000326">
    <property type="entry name" value="PAP2/HPO"/>
</dbReference>
<evidence type="ECO:0000313" key="3">
    <source>
        <dbReference type="EMBL" id="SPJ35335.1"/>
    </source>
</evidence>
<accession>A0A2R8CR01</accession>
<dbReference type="EC" id="2.7.4.29" evidence="3"/>
<dbReference type="InterPro" id="IPR036938">
    <property type="entry name" value="PAP2/HPO_sf"/>
</dbReference>
<dbReference type="SUPFAM" id="SSF48317">
    <property type="entry name" value="Acid phosphatase/Vanadium-dependent haloperoxidase"/>
    <property type="match status" value="1"/>
</dbReference>
<keyword evidence="3" id="KW-0808">Transferase</keyword>
<feature type="transmembrane region" description="Helical" evidence="1">
    <location>
        <begin position="167"/>
        <end position="190"/>
    </location>
</feature>
<keyword evidence="4" id="KW-1185">Reference proteome</keyword>
<feature type="transmembrane region" description="Helical" evidence="1">
    <location>
        <begin position="61"/>
        <end position="77"/>
    </location>
</feature>
<gene>
    <name evidence="3" type="primary">lpxT_2</name>
    <name evidence="3" type="ORF">KSP9073_03396</name>
</gene>
<organism evidence="3 4">
    <name type="scientific">Kushneria phyllosphaerae</name>
    <dbReference type="NCBI Taxonomy" id="2100822"/>
    <lineage>
        <taxon>Bacteria</taxon>
        <taxon>Pseudomonadati</taxon>
        <taxon>Pseudomonadota</taxon>
        <taxon>Gammaproteobacteria</taxon>
        <taxon>Oceanospirillales</taxon>
        <taxon>Halomonadaceae</taxon>
        <taxon>Kushneria</taxon>
    </lineage>
</organism>
<evidence type="ECO:0000259" key="2">
    <source>
        <dbReference type="SMART" id="SM00014"/>
    </source>
</evidence>
<dbReference type="SMART" id="SM00014">
    <property type="entry name" value="acidPPc"/>
    <property type="match status" value="1"/>
</dbReference>
<feature type="transmembrane region" description="Helical" evidence="1">
    <location>
        <begin position="196"/>
        <end position="222"/>
    </location>
</feature>
<protein>
    <submittedName>
        <fullName evidence="3">Lipid A 1-diphosphate synthase</fullName>
        <ecNumber evidence="3">2.7.4.29</ecNumber>
    </submittedName>
</protein>
<keyword evidence="1" id="KW-0812">Transmembrane</keyword>
<name>A0A2R8CR01_9GAMM</name>
<dbReference type="AlphaFoldDB" id="A0A2R8CR01"/>
<reference evidence="4" key="1">
    <citation type="submission" date="2018-03" db="EMBL/GenBank/DDBJ databases">
        <authorList>
            <person name="Navarro De La Torre S."/>
        </authorList>
    </citation>
    <scope>NUCLEOTIDE SEQUENCE [LARGE SCALE GENOMIC DNA]</scope>
    <source>
        <strain evidence="4">EAod3</strain>
    </source>
</reference>
<dbReference type="Proteomes" id="UP000244934">
    <property type="component" value="Unassembled WGS sequence"/>
</dbReference>
<proteinExistence type="predicted"/>
<evidence type="ECO:0000313" key="4">
    <source>
        <dbReference type="Proteomes" id="UP000244934"/>
    </source>
</evidence>
<evidence type="ECO:0000256" key="1">
    <source>
        <dbReference type="SAM" id="Phobius"/>
    </source>
</evidence>